<protein>
    <submittedName>
        <fullName evidence="2">Uncharacterized protein</fullName>
    </submittedName>
</protein>
<sequence>MYDVMLDEAKMWLDEPPRRKRKLEAPPPAPIVSYNPEPYTDSDEDEIDPVEREKYRIQLVESGGTNLQFITVKKANADFHSIVAYYITLEAMDPFTDSLVTFQTSVWDASTRNKEKLRLLIEVCRIKGTGEETGLWDADAVDEFYKDDMSQWLEGDALTGSDKLQYYELKESDLRDNEWLYLYAEIAMFSERASDLSAYLPVEMNKVVVRTREDVEPSKKLKSKDATFYMSFKARGGPECRGIIRRTSDGRPRHMSLQAKCWIDK</sequence>
<dbReference type="InterPro" id="IPR006462">
    <property type="entry name" value="MS5"/>
</dbReference>
<dbReference type="NCBIfam" id="TIGR01572">
    <property type="entry name" value="A_thl_para_3677"/>
    <property type="match status" value="1"/>
</dbReference>
<dbReference type="PANTHER" id="PTHR31260">
    <property type="entry name" value="CYSTATIN/MONELLIN SUPERFAMILY PROTEIN"/>
    <property type="match status" value="1"/>
</dbReference>
<dbReference type="Pfam" id="PF04776">
    <property type="entry name" value="protein_MS5"/>
    <property type="match status" value="1"/>
</dbReference>
<evidence type="ECO:0000313" key="2">
    <source>
        <dbReference type="EMBL" id="CAH2058861.1"/>
    </source>
</evidence>
<name>A0AAU9S9Y5_THLAR</name>
<accession>A0AAU9S9Y5</accession>
<keyword evidence="3" id="KW-1185">Reference proteome</keyword>
<dbReference type="Gene3D" id="3.10.450.10">
    <property type="match status" value="1"/>
</dbReference>
<gene>
    <name evidence="2" type="ORF">TAV2_LOCUS12353</name>
</gene>
<dbReference type="EMBL" id="OU466860">
    <property type="protein sequence ID" value="CAH2058861.1"/>
    <property type="molecule type" value="Genomic_DNA"/>
</dbReference>
<reference evidence="2 3" key="1">
    <citation type="submission" date="2022-03" db="EMBL/GenBank/DDBJ databases">
        <authorList>
            <person name="Nunn A."/>
            <person name="Chopra R."/>
            <person name="Nunn A."/>
            <person name="Contreras Garrido A."/>
        </authorList>
    </citation>
    <scope>NUCLEOTIDE SEQUENCE [LARGE SCALE GENOMIC DNA]</scope>
</reference>
<organism evidence="2 3">
    <name type="scientific">Thlaspi arvense</name>
    <name type="common">Field penny-cress</name>
    <dbReference type="NCBI Taxonomy" id="13288"/>
    <lineage>
        <taxon>Eukaryota</taxon>
        <taxon>Viridiplantae</taxon>
        <taxon>Streptophyta</taxon>
        <taxon>Embryophyta</taxon>
        <taxon>Tracheophyta</taxon>
        <taxon>Spermatophyta</taxon>
        <taxon>Magnoliopsida</taxon>
        <taxon>eudicotyledons</taxon>
        <taxon>Gunneridae</taxon>
        <taxon>Pentapetalae</taxon>
        <taxon>rosids</taxon>
        <taxon>malvids</taxon>
        <taxon>Brassicales</taxon>
        <taxon>Brassicaceae</taxon>
        <taxon>Thlaspideae</taxon>
        <taxon>Thlaspi</taxon>
    </lineage>
</organism>
<evidence type="ECO:0000313" key="3">
    <source>
        <dbReference type="Proteomes" id="UP000836841"/>
    </source>
</evidence>
<proteinExistence type="predicted"/>
<dbReference type="AlphaFoldDB" id="A0AAU9S9Y5"/>
<feature type="region of interest" description="Disordered" evidence="1">
    <location>
        <begin position="16"/>
        <end position="45"/>
    </location>
</feature>
<dbReference type="Proteomes" id="UP000836841">
    <property type="component" value="Chromosome 4"/>
</dbReference>
<dbReference type="PANTHER" id="PTHR31260:SF41">
    <property type="entry name" value="CYSTATIN DOMAIN-CONTAINING PROTEIN"/>
    <property type="match status" value="1"/>
</dbReference>
<evidence type="ECO:0000256" key="1">
    <source>
        <dbReference type="SAM" id="MobiDB-lite"/>
    </source>
</evidence>